<feature type="transmembrane region" description="Helical" evidence="1">
    <location>
        <begin position="103"/>
        <end position="121"/>
    </location>
</feature>
<keyword evidence="1" id="KW-0472">Membrane</keyword>
<evidence type="ECO:0000313" key="2">
    <source>
        <dbReference type="EMBL" id="ARS35653.1"/>
    </source>
</evidence>
<sequence>MYSAAGASLLLVPSRPHHTFSKYSFSAKHGLNCARYKLILLFVSTFKLAAVKVRVGQGTSCKLAPATTCFNYTWVWYSSTKTYTKAAATQAAASTRTFTQMKYLFAILLALYLLVTFAASAQTADSLGMEEAEKPFKLSGGVDVYYAYDFSKPVDKDRLYTTQAFRHNEFNLNWGFLQADYATDKVRATLALHTGTYVQANYAAEPNELTQLIAQANAGVKLAEGVWLDMGILPSHIGYESTFSLNNEIYTRALMAENSPYFETGAQLTAEVSDKVTMKFLVLNGWQNIQETNDAKSLGFGISYTPTDQLTLSYNNYYGNEAPDETDSKRRYFHNFYAAYTFSDRFNLAGSVDYGRQELWDSREQGSWYAGMVLARYRLSEKFALAGRVEHYNDEDQIIISTQSPNGFQTSSASLNFDYAPAPNFLWRVEARGYDSKDRIFAGDEGIKDNNLLLVTSFALKF</sequence>
<name>A0A1X9YS18_9BACT</name>
<dbReference type="SUPFAM" id="SSF56935">
    <property type="entry name" value="Porins"/>
    <property type="match status" value="1"/>
</dbReference>
<proteinExistence type="predicted"/>
<evidence type="ECO:0000256" key="1">
    <source>
        <dbReference type="SAM" id="Phobius"/>
    </source>
</evidence>
<dbReference type="EMBL" id="CP021235">
    <property type="protein sequence ID" value="ARS35653.1"/>
    <property type="molecule type" value="Genomic_DNA"/>
</dbReference>
<gene>
    <name evidence="2" type="ORF">CA264_09480</name>
</gene>
<dbReference type="AlphaFoldDB" id="A0A1X9YS18"/>
<dbReference type="InterPro" id="IPR011486">
    <property type="entry name" value="BBP2"/>
</dbReference>
<dbReference type="Proteomes" id="UP000266292">
    <property type="component" value="Chromosome"/>
</dbReference>
<organism evidence="2 3">
    <name type="scientific">Pontibacter actiniarum</name>
    <dbReference type="NCBI Taxonomy" id="323450"/>
    <lineage>
        <taxon>Bacteria</taxon>
        <taxon>Pseudomonadati</taxon>
        <taxon>Bacteroidota</taxon>
        <taxon>Cytophagia</taxon>
        <taxon>Cytophagales</taxon>
        <taxon>Hymenobacteraceae</taxon>
        <taxon>Pontibacter</taxon>
    </lineage>
</organism>
<protein>
    <recommendedName>
        <fullName evidence="4">Porin</fullName>
    </recommendedName>
</protein>
<dbReference type="Pfam" id="PF07642">
    <property type="entry name" value="BBP2"/>
    <property type="match status" value="1"/>
</dbReference>
<dbReference type="OrthoDB" id="103154at2"/>
<dbReference type="KEGG" id="pact:CA264_09480"/>
<accession>A0A1X9YS18</accession>
<keyword evidence="3" id="KW-1185">Reference proteome</keyword>
<evidence type="ECO:0000313" key="3">
    <source>
        <dbReference type="Proteomes" id="UP000266292"/>
    </source>
</evidence>
<evidence type="ECO:0008006" key="4">
    <source>
        <dbReference type="Google" id="ProtNLM"/>
    </source>
</evidence>
<keyword evidence="1" id="KW-1133">Transmembrane helix</keyword>
<dbReference type="STRING" id="709015.GCA_000472485_01910"/>
<keyword evidence="1" id="KW-0812">Transmembrane</keyword>
<reference evidence="3" key="1">
    <citation type="submission" date="2017-05" db="EMBL/GenBank/DDBJ databases">
        <authorList>
            <person name="Ray J."/>
            <person name="Price M."/>
            <person name="Deutschbauer A."/>
        </authorList>
    </citation>
    <scope>NUCLEOTIDE SEQUENCE [LARGE SCALE GENOMIC DNA]</scope>
    <source>
        <strain evidence="3">DSM 19842</strain>
    </source>
</reference>